<dbReference type="EMBL" id="SORX01000001">
    <property type="protein sequence ID" value="TFE04081.1"/>
    <property type="molecule type" value="Genomic_DNA"/>
</dbReference>
<protein>
    <submittedName>
        <fullName evidence="2">Uncharacterized protein</fullName>
    </submittedName>
</protein>
<evidence type="ECO:0000313" key="3">
    <source>
        <dbReference type="Proteomes" id="UP000297776"/>
    </source>
</evidence>
<gene>
    <name evidence="2" type="ORF">E2626_01795</name>
</gene>
<dbReference type="RefSeq" id="WP_134379018.1">
    <property type="nucleotide sequence ID" value="NZ_SORX01000001.1"/>
</dbReference>
<organism evidence="2 3">
    <name type="scientific">Jeotgalibacillus salarius</name>
    <dbReference type="NCBI Taxonomy" id="546023"/>
    <lineage>
        <taxon>Bacteria</taxon>
        <taxon>Bacillati</taxon>
        <taxon>Bacillota</taxon>
        <taxon>Bacilli</taxon>
        <taxon>Bacillales</taxon>
        <taxon>Caryophanaceae</taxon>
        <taxon>Jeotgalibacillus</taxon>
    </lineage>
</organism>
<comment type="caution">
    <text evidence="2">The sequence shown here is derived from an EMBL/GenBank/DDBJ whole genome shotgun (WGS) entry which is preliminary data.</text>
</comment>
<evidence type="ECO:0000256" key="1">
    <source>
        <dbReference type="SAM" id="MobiDB-lite"/>
    </source>
</evidence>
<dbReference type="AlphaFoldDB" id="A0A4Y8LPZ8"/>
<dbReference type="OrthoDB" id="2447388at2"/>
<feature type="compositionally biased region" description="Polar residues" evidence="1">
    <location>
        <begin position="186"/>
        <end position="200"/>
    </location>
</feature>
<name>A0A4Y8LPZ8_9BACL</name>
<proteinExistence type="predicted"/>
<sequence length="292" mass="33589">MGQESYQLSVRYKDFEYAVAGDREFVDEHDIVVQSYLSKMMKEDVKPGPGRRGKISNTFDIEKTTSPAPKPLPQSPNGEKPGIQKYLENLPLNAEWQFTLAMAYYLTHFKKQPSFTAKMVRKQFREARHTVPNNIHLSVHTCVKKGYLQESGQQDLQKIYELTNSGQAYIDTINAVLPEDVESEQPDTQSPDVTEFNLDNNPDPRLLERVEDQALSILYIYMKEFDRPHMSAKEVFDVLKKHFATDHSSKAIQIALSRSRPLVEKIKHEGQMHYQLTSKGIDHMETLLSNQV</sequence>
<accession>A0A4Y8LPZ8</accession>
<feature type="region of interest" description="Disordered" evidence="1">
    <location>
        <begin position="183"/>
        <end position="203"/>
    </location>
</feature>
<feature type="region of interest" description="Disordered" evidence="1">
    <location>
        <begin position="43"/>
        <end position="82"/>
    </location>
</feature>
<feature type="compositionally biased region" description="Polar residues" evidence="1">
    <location>
        <begin position="55"/>
        <end position="67"/>
    </location>
</feature>
<reference evidence="2 3" key="1">
    <citation type="submission" date="2019-03" db="EMBL/GenBank/DDBJ databases">
        <authorList>
            <person name="Yang Y."/>
        </authorList>
    </citation>
    <scope>NUCLEOTIDE SEQUENCE [LARGE SCALE GENOMIC DNA]</scope>
    <source>
        <strain evidence="2 3">ASL-1</strain>
    </source>
</reference>
<keyword evidence="3" id="KW-1185">Reference proteome</keyword>
<dbReference type="Proteomes" id="UP000297776">
    <property type="component" value="Unassembled WGS sequence"/>
</dbReference>
<evidence type="ECO:0000313" key="2">
    <source>
        <dbReference type="EMBL" id="TFE04081.1"/>
    </source>
</evidence>